<organism evidence="2 3">
    <name type="scientific">Clostridium senegalense</name>
    <dbReference type="NCBI Taxonomy" id="1465809"/>
    <lineage>
        <taxon>Bacteria</taxon>
        <taxon>Bacillati</taxon>
        <taxon>Bacillota</taxon>
        <taxon>Clostridia</taxon>
        <taxon>Eubacteriales</taxon>
        <taxon>Clostridiaceae</taxon>
        <taxon>Clostridium</taxon>
    </lineage>
</organism>
<dbReference type="Pfam" id="PF01636">
    <property type="entry name" value="APH"/>
    <property type="match status" value="1"/>
</dbReference>
<accession>A0A6M0GYL3</accession>
<dbReference type="InterPro" id="IPR011009">
    <property type="entry name" value="Kinase-like_dom_sf"/>
</dbReference>
<dbReference type="AlphaFoldDB" id="A0A6M0GYL3"/>
<dbReference type="GO" id="GO:0042601">
    <property type="term" value="C:endospore-forming forespore"/>
    <property type="evidence" value="ECO:0007669"/>
    <property type="project" value="TreeGrafter"/>
</dbReference>
<evidence type="ECO:0000313" key="2">
    <source>
        <dbReference type="EMBL" id="NEU03429.1"/>
    </source>
</evidence>
<dbReference type="Gene3D" id="3.30.200.20">
    <property type="entry name" value="Phosphorylase Kinase, domain 1"/>
    <property type="match status" value="1"/>
</dbReference>
<dbReference type="SUPFAM" id="SSF56112">
    <property type="entry name" value="Protein kinase-like (PK-like)"/>
    <property type="match status" value="1"/>
</dbReference>
<evidence type="ECO:0000259" key="1">
    <source>
        <dbReference type="Pfam" id="PF01636"/>
    </source>
</evidence>
<sequence length="355" mass="42315">MSTLDVSKNNSKFLTINNVKTYVIPHYDLNDFTIEQIKFKDTDKQRAVYKIVTPDNTYCLKKVYYPAEELMFVYSAIEWIYRHNIHVPRILPTKNHGRFVNYNDMLFILTPWIDGLKCNFNSQYEILLAAETLGKIHSYSKLFQPISESKIKVGCSNLYKSINKHFNNLLVYFNLASRFNDNYSKIYLKNFETNIKLAQLSNYIASLIDESYLSKSICHNDYVSKNLILDIDDNVWVIDFDKCKIDYCALDIGYCLRRVLRKEKINWSFTVAMSFFEEYELSSQLTLDDYKYLLSYLSFPQKYWKLSRDYFGNINKCNKKVFCKMLKKATKDCYFQYDFSLKFKSYIEQKFNTRL</sequence>
<dbReference type="InterPro" id="IPR047175">
    <property type="entry name" value="CotS-like"/>
</dbReference>
<comment type="caution">
    <text evidence="2">The sequence shown here is derived from an EMBL/GenBank/DDBJ whole genome shotgun (WGS) entry which is preliminary data.</text>
</comment>
<dbReference type="PANTHER" id="PTHR39179">
    <property type="entry name" value="SPORE COAT PROTEIN I"/>
    <property type="match status" value="1"/>
</dbReference>
<proteinExistence type="predicted"/>
<dbReference type="RefSeq" id="WP_199868774.1">
    <property type="nucleotide sequence ID" value="NZ_JAAGPU010000001.1"/>
</dbReference>
<name>A0A6M0GYL3_9CLOT</name>
<keyword evidence="2" id="KW-0946">Virion</keyword>
<keyword evidence="2" id="KW-0167">Capsid protein</keyword>
<protein>
    <submittedName>
        <fullName evidence="2">CotS family spore coat protein</fullName>
    </submittedName>
</protein>
<keyword evidence="3" id="KW-1185">Reference proteome</keyword>
<dbReference type="InterPro" id="IPR002575">
    <property type="entry name" value="Aminoglycoside_PTrfase"/>
</dbReference>
<evidence type="ECO:0000313" key="3">
    <source>
        <dbReference type="Proteomes" id="UP000481872"/>
    </source>
</evidence>
<gene>
    <name evidence="2" type="ORF">G3M99_00900</name>
</gene>
<dbReference type="Gene3D" id="3.90.1200.10">
    <property type="match status" value="1"/>
</dbReference>
<dbReference type="EMBL" id="JAAGPU010000001">
    <property type="protein sequence ID" value="NEU03429.1"/>
    <property type="molecule type" value="Genomic_DNA"/>
</dbReference>
<feature type="domain" description="Aminoglycoside phosphotransferase" evidence="1">
    <location>
        <begin position="48"/>
        <end position="261"/>
    </location>
</feature>
<dbReference type="NCBIfam" id="TIGR02906">
    <property type="entry name" value="spore_CotS"/>
    <property type="match status" value="1"/>
</dbReference>
<dbReference type="InterPro" id="IPR014255">
    <property type="entry name" value="Spore_coat_CotS"/>
</dbReference>
<reference evidence="2 3" key="1">
    <citation type="submission" date="2020-02" db="EMBL/GenBank/DDBJ databases">
        <title>Genome assembly of a novel Clostridium senegalense strain.</title>
        <authorList>
            <person name="Gupta T.B."/>
            <person name="Jauregui R."/>
            <person name="Maclean P."/>
            <person name="Nawarathana A."/>
            <person name="Brightwell G."/>
        </authorList>
    </citation>
    <scope>NUCLEOTIDE SEQUENCE [LARGE SCALE GENOMIC DNA]</scope>
    <source>
        <strain evidence="2 3">AGRFS4</strain>
    </source>
</reference>
<dbReference type="Proteomes" id="UP000481872">
    <property type="component" value="Unassembled WGS sequence"/>
</dbReference>
<dbReference type="PANTHER" id="PTHR39179:SF1">
    <property type="entry name" value="SPORE COAT PROTEIN I"/>
    <property type="match status" value="1"/>
</dbReference>